<keyword evidence="2" id="KW-1185">Reference proteome</keyword>
<proteinExistence type="predicted"/>
<evidence type="ECO:0000313" key="2">
    <source>
        <dbReference type="Proteomes" id="UP001151760"/>
    </source>
</evidence>
<reference evidence="1" key="2">
    <citation type="submission" date="2022-01" db="EMBL/GenBank/DDBJ databases">
        <authorList>
            <person name="Yamashiro T."/>
            <person name="Shiraishi A."/>
            <person name="Satake H."/>
            <person name="Nakayama K."/>
        </authorList>
    </citation>
    <scope>NUCLEOTIDE SEQUENCE</scope>
</reference>
<evidence type="ECO:0000313" key="1">
    <source>
        <dbReference type="EMBL" id="GJU10789.1"/>
    </source>
</evidence>
<dbReference type="Proteomes" id="UP001151760">
    <property type="component" value="Unassembled WGS sequence"/>
</dbReference>
<dbReference type="EMBL" id="BQNB010021862">
    <property type="protein sequence ID" value="GJU10789.1"/>
    <property type="molecule type" value="Genomic_DNA"/>
</dbReference>
<evidence type="ECO:0008006" key="3">
    <source>
        <dbReference type="Google" id="ProtNLM"/>
    </source>
</evidence>
<dbReference type="InterPro" id="IPR004242">
    <property type="entry name" value="Transposase_21"/>
</dbReference>
<protein>
    <recommendedName>
        <fullName evidence="3">Transposase</fullName>
    </recommendedName>
</protein>
<dbReference type="Pfam" id="PF02992">
    <property type="entry name" value="Transposase_21"/>
    <property type="match status" value="1"/>
</dbReference>
<comment type="caution">
    <text evidence="1">The sequence shown here is derived from an EMBL/GenBank/DDBJ whole genome shotgun (WGS) entry which is preliminary data.</text>
</comment>
<dbReference type="PANTHER" id="PTHR10775">
    <property type="entry name" value="OS08G0208400 PROTEIN"/>
    <property type="match status" value="1"/>
</dbReference>
<accession>A0ABQ5JEP0</accession>
<dbReference type="PANTHER" id="PTHR10775:SF185">
    <property type="entry name" value="OS08G0208400 PROTEIN"/>
    <property type="match status" value="1"/>
</dbReference>
<reference evidence="1" key="1">
    <citation type="journal article" date="2022" name="Int. J. Mol. Sci.">
        <title>Draft Genome of Tanacetum Coccineum: Genomic Comparison of Closely Related Tanacetum-Family Plants.</title>
        <authorList>
            <person name="Yamashiro T."/>
            <person name="Shiraishi A."/>
            <person name="Nakayama K."/>
            <person name="Satake H."/>
        </authorList>
    </citation>
    <scope>NUCLEOTIDE SEQUENCE</scope>
</reference>
<name>A0ABQ5JEP0_9ASTR</name>
<gene>
    <name evidence="1" type="ORF">Tco_1133185</name>
</gene>
<organism evidence="1 2">
    <name type="scientific">Tanacetum coccineum</name>
    <dbReference type="NCBI Taxonomy" id="301880"/>
    <lineage>
        <taxon>Eukaryota</taxon>
        <taxon>Viridiplantae</taxon>
        <taxon>Streptophyta</taxon>
        <taxon>Embryophyta</taxon>
        <taxon>Tracheophyta</taxon>
        <taxon>Spermatophyta</taxon>
        <taxon>Magnoliopsida</taxon>
        <taxon>eudicotyledons</taxon>
        <taxon>Gunneridae</taxon>
        <taxon>Pentapetalae</taxon>
        <taxon>asterids</taxon>
        <taxon>campanulids</taxon>
        <taxon>Asterales</taxon>
        <taxon>Asteraceae</taxon>
        <taxon>Asteroideae</taxon>
        <taxon>Anthemideae</taxon>
        <taxon>Anthemidinae</taxon>
        <taxon>Tanacetum</taxon>
    </lineage>
</organism>
<sequence>MNWTTSLERFVTTYDISKERNFTMRAALLWTINDFPAYGMLSGWSTAGKKACPYCMENSKAFSLSNGGKVSWFDCHRQFLPEDHPFRRNKNDFIKNRAELSQCPLTLTGEQVIDQIDQFNHRGVEERVASLELSLWRYLILYRHTLDVMHIEKNVFENVFETVMDIEGKTKDNAKARDDVKIYCKRKELEKNESTGKYPKACYSLGKDEKKVVCDWVAKLKFPDGYVSNMARCVDMKKYKMFGMKSHDCHVFMQRLIPIAFRELLPTIVWKALT</sequence>